<feature type="region of interest" description="Disordered" evidence="3">
    <location>
        <begin position="107"/>
        <end position="138"/>
    </location>
</feature>
<dbReference type="AlphaFoldDB" id="A0A2G2Z1P7"/>
<evidence type="ECO:0000259" key="4">
    <source>
        <dbReference type="Pfam" id="PF02902"/>
    </source>
</evidence>
<organism evidence="5 6">
    <name type="scientific">Capsicum annuum</name>
    <name type="common">Capsicum pepper</name>
    <dbReference type="NCBI Taxonomy" id="4072"/>
    <lineage>
        <taxon>Eukaryota</taxon>
        <taxon>Viridiplantae</taxon>
        <taxon>Streptophyta</taxon>
        <taxon>Embryophyta</taxon>
        <taxon>Tracheophyta</taxon>
        <taxon>Spermatophyta</taxon>
        <taxon>Magnoliopsida</taxon>
        <taxon>eudicotyledons</taxon>
        <taxon>Gunneridae</taxon>
        <taxon>Pentapetalae</taxon>
        <taxon>asterids</taxon>
        <taxon>lamiids</taxon>
        <taxon>Solanales</taxon>
        <taxon>Solanaceae</taxon>
        <taxon>Solanoideae</taxon>
        <taxon>Capsiceae</taxon>
        <taxon>Capsicum</taxon>
    </lineage>
</organism>
<dbReference type="Gramene" id="PHT75909">
    <property type="protein sequence ID" value="PHT75909"/>
    <property type="gene ID" value="T459_19431"/>
</dbReference>
<proteinExistence type="predicted"/>
<keyword evidence="6" id="KW-1185">Reference proteome</keyword>
<feature type="domain" description="Ubiquitin-like protease family profile" evidence="4">
    <location>
        <begin position="40"/>
        <end position="79"/>
    </location>
</feature>
<dbReference type="InterPro" id="IPR003653">
    <property type="entry name" value="Peptidase_C48_C"/>
</dbReference>
<reference evidence="5 6" key="2">
    <citation type="journal article" date="2017" name="Genome Biol.">
        <title>New reference genome sequences of hot pepper reveal the massive evolution of plant disease-resistance genes by retroduplication.</title>
        <authorList>
            <person name="Kim S."/>
            <person name="Park J."/>
            <person name="Yeom S.I."/>
            <person name="Kim Y.M."/>
            <person name="Seo E."/>
            <person name="Kim K.T."/>
            <person name="Kim M.S."/>
            <person name="Lee J.M."/>
            <person name="Cheong K."/>
            <person name="Shin H.S."/>
            <person name="Kim S.B."/>
            <person name="Han K."/>
            <person name="Lee J."/>
            <person name="Park M."/>
            <person name="Lee H.A."/>
            <person name="Lee H.Y."/>
            <person name="Lee Y."/>
            <person name="Oh S."/>
            <person name="Lee J.H."/>
            <person name="Choi E."/>
            <person name="Choi E."/>
            <person name="Lee S.E."/>
            <person name="Jeon J."/>
            <person name="Kim H."/>
            <person name="Choi G."/>
            <person name="Song H."/>
            <person name="Lee J."/>
            <person name="Lee S.C."/>
            <person name="Kwon J.K."/>
            <person name="Lee H.Y."/>
            <person name="Koo N."/>
            <person name="Hong Y."/>
            <person name="Kim R.W."/>
            <person name="Kang W.H."/>
            <person name="Huh J.H."/>
            <person name="Kang B.C."/>
            <person name="Yang T.J."/>
            <person name="Lee Y.H."/>
            <person name="Bennetzen J.L."/>
            <person name="Choi D."/>
        </authorList>
    </citation>
    <scope>NUCLEOTIDE SEQUENCE [LARGE SCALE GENOMIC DNA]</scope>
    <source>
        <strain evidence="6">cv. CM334</strain>
    </source>
</reference>
<accession>A0A2G2Z1P7</accession>
<evidence type="ECO:0000256" key="3">
    <source>
        <dbReference type="SAM" id="MobiDB-lite"/>
    </source>
</evidence>
<name>A0A2G2Z1P7_CAPAN</name>
<reference evidence="5 6" key="1">
    <citation type="journal article" date="2014" name="Nat. Genet.">
        <title>Genome sequence of the hot pepper provides insights into the evolution of pungency in Capsicum species.</title>
        <authorList>
            <person name="Kim S."/>
            <person name="Park M."/>
            <person name="Yeom S.I."/>
            <person name="Kim Y.M."/>
            <person name="Lee J.M."/>
            <person name="Lee H.A."/>
            <person name="Seo E."/>
            <person name="Choi J."/>
            <person name="Cheong K."/>
            <person name="Kim K.T."/>
            <person name="Jung K."/>
            <person name="Lee G.W."/>
            <person name="Oh S.K."/>
            <person name="Bae C."/>
            <person name="Kim S.B."/>
            <person name="Lee H.Y."/>
            <person name="Kim S.Y."/>
            <person name="Kim M.S."/>
            <person name="Kang B.C."/>
            <person name="Jo Y.D."/>
            <person name="Yang H.B."/>
            <person name="Jeong H.J."/>
            <person name="Kang W.H."/>
            <person name="Kwon J.K."/>
            <person name="Shin C."/>
            <person name="Lim J.Y."/>
            <person name="Park J.H."/>
            <person name="Huh J.H."/>
            <person name="Kim J.S."/>
            <person name="Kim B.D."/>
            <person name="Cohen O."/>
            <person name="Paran I."/>
            <person name="Suh M.C."/>
            <person name="Lee S.B."/>
            <person name="Kim Y.K."/>
            <person name="Shin Y."/>
            <person name="Noh S.J."/>
            <person name="Park J."/>
            <person name="Seo Y.S."/>
            <person name="Kwon S.Y."/>
            <person name="Kim H.A."/>
            <person name="Park J.M."/>
            <person name="Kim H.J."/>
            <person name="Choi S.B."/>
            <person name="Bosland P.W."/>
            <person name="Reeves G."/>
            <person name="Jo S.H."/>
            <person name="Lee B.W."/>
            <person name="Cho H.T."/>
            <person name="Choi H.S."/>
            <person name="Lee M.S."/>
            <person name="Yu Y."/>
            <person name="Do Choi Y."/>
            <person name="Park B.S."/>
            <person name="van Deynze A."/>
            <person name="Ashrafi H."/>
            <person name="Hill T."/>
            <person name="Kim W.T."/>
            <person name="Pai H.S."/>
            <person name="Ahn H.K."/>
            <person name="Yeam I."/>
            <person name="Giovannoni J.J."/>
            <person name="Rose J.K."/>
            <person name="Sorensen I."/>
            <person name="Lee S.J."/>
            <person name="Kim R.W."/>
            <person name="Choi I.Y."/>
            <person name="Choi B.S."/>
            <person name="Lim J.S."/>
            <person name="Lee Y.H."/>
            <person name="Choi D."/>
        </authorList>
    </citation>
    <scope>NUCLEOTIDE SEQUENCE [LARGE SCALE GENOMIC DNA]</scope>
    <source>
        <strain evidence="6">cv. CM334</strain>
    </source>
</reference>
<gene>
    <name evidence="5" type="ORF">T459_19431</name>
</gene>
<dbReference type="EMBL" id="AYRZ02000007">
    <property type="protein sequence ID" value="PHT75909.1"/>
    <property type="molecule type" value="Genomic_DNA"/>
</dbReference>
<dbReference type="GO" id="GO:0006508">
    <property type="term" value="P:proteolysis"/>
    <property type="evidence" value="ECO:0007669"/>
    <property type="project" value="UniProtKB-KW"/>
</dbReference>
<dbReference type="Proteomes" id="UP000222542">
    <property type="component" value="Unassembled WGS sequence"/>
</dbReference>
<evidence type="ECO:0000256" key="1">
    <source>
        <dbReference type="ARBA" id="ARBA00022670"/>
    </source>
</evidence>
<dbReference type="PANTHER" id="PTHR33022">
    <property type="entry name" value="DUF1985 DOMAIN-CONTAINING PROTEIN"/>
    <property type="match status" value="1"/>
</dbReference>
<dbReference type="Pfam" id="PF02902">
    <property type="entry name" value="Peptidase_C48"/>
    <property type="match status" value="1"/>
</dbReference>
<dbReference type="GO" id="GO:0008234">
    <property type="term" value="F:cysteine-type peptidase activity"/>
    <property type="evidence" value="ECO:0007669"/>
    <property type="project" value="InterPro"/>
</dbReference>
<evidence type="ECO:0000313" key="5">
    <source>
        <dbReference type="EMBL" id="PHT75909.1"/>
    </source>
</evidence>
<sequence length="138" mass="15715">MKVTVKCGEVCGFNRIEQGVVTYNFYEKKGIDLDKHPNYKDKDKLEPFDVCYAKDLPQQPSGNLDCGLYMVTYPECLTYVEGVPSVDFKSDLLCAKYPSIIRDYGLRKQEDDAQNDDEAPMRPVGETRIAEDTEVLEV</sequence>
<protein>
    <recommendedName>
        <fullName evidence="4">Ubiquitin-like protease family profile domain-containing protein</fullName>
    </recommendedName>
</protein>
<keyword evidence="2" id="KW-0378">Hydrolase</keyword>
<evidence type="ECO:0000256" key="2">
    <source>
        <dbReference type="ARBA" id="ARBA00022801"/>
    </source>
</evidence>
<comment type="caution">
    <text evidence="5">The sequence shown here is derived from an EMBL/GenBank/DDBJ whole genome shotgun (WGS) entry which is preliminary data.</text>
</comment>
<keyword evidence="1" id="KW-0645">Protease</keyword>
<evidence type="ECO:0000313" key="6">
    <source>
        <dbReference type="Proteomes" id="UP000222542"/>
    </source>
</evidence>
<dbReference type="PANTHER" id="PTHR33022:SF26">
    <property type="entry name" value="UBIQUITIN-LIKE PROTEASE FAMILY PROFILE DOMAIN-CONTAINING PROTEIN"/>
    <property type="match status" value="1"/>
</dbReference>